<dbReference type="PANTHER" id="PTHR46082">
    <property type="entry name" value="ATP/GTP-BINDING PROTEIN-RELATED"/>
    <property type="match status" value="1"/>
</dbReference>
<evidence type="ECO:0000259" key="3">
    <source>
        <dbReference type="Pfam" id="PF01048"/>
    </source>
</evidence>
<reference evidence="5 6" key="1">
    <citation type="journal article" date="2016" name="Genome Biol. Evol.">
        <title>Divergent and convergent evolution of fungal pathogenicity.</title>
        <authorList>
            <person name="Shang Y."/>
            <person name="Xiao G."/>
            <person name="Zheng P."/>
            <person name="Cen K."/>
            <person name="Zhan S."/>
            <person name="Wang C."/>
        </authorList>
    </citation>
    <scope>NUCLEOTIDE SEQUENCE [LARGE SCALE GENOMIC DNA]</scope>
    <source>
        <strain evidence="5 6">RCEF 2490</strain>
    </source>
</reference>
<dbReference type="Gene3D" id="3.40.50.300">
    <property type="entry name" value="P-loop containing nucleotide triphosphate hydrolases"/>
    <property type="match status" value="1"/>
</dbReference>
<dbReference type="GO" id="GO:0003824">
    <property type="term" value="F:catalytic activity"/>
    <property type="evidence" value="ECO:0007669"/>
    <property type="project" value="InterPro"/>
</dbReference>
<feature type="region of interest" description="Disordered" evidence="2">
    <location>
        <begin position="1041"/>
        <end position="1121"/>
    </location>
</feature>
<feature type="compositionally biased region" description="Polar residues" evidence="2">
    <location>
        <begin position="1111"/>
        <end position="1121"/>
    </location>
</feature>
<dbReference type="Pfam" id="PF24883">
    <property type="entry name" value="NPHP3_N"/>
    <property type="match status" value="1"/>
</dbReference>
<dbReference type="InterPro" id="IPR027417">
    <property type="entry name" value="P-loop_NTPase"/>
</dbReference>
<gene>
    <name evidence="5" type="ORF">AAL_00554</name>
</gene>
<dbReference type="GO" id="GO:0009116">
    <property type="term" value="P:nucleoside metabolic process"/>
    <property type="evidence" value="ECO:0007669"/>
    <property type="project" value="InterPro"/>
</dbReference>
<dbReference type="SUPFAM" id="SSF53167">
    <property type="entry name" value="Purine and uridine phosphorylases"/>
    <property type="match status" value="1"/>
</dbReference>
<comment type="caution">
    <text evidence="5">The sequence shown here is derived from an EMBL/GenBank/DDBJ whole genome shotgun (WGS) entry which is preliminary data.</text>
</comment>
<dbReference type="EMBL" id="AZGY01000001">
    <property type="protein sequence ID" value="OAA33089.1"/>
    <property type="molecule type" value="Genomic_DNA"/>
</dbReference>
<evidence type="ECO:0000256" key="1">
    <source>
        <dbReference type="ARBA" id="ARBA00022737"/>
    </source>
</evidence>
<dbReference type="OrthoDB" id="7464126at2759"/>
<keyword evidence="6" id="KW-1185">Reference proteome</keyword>
<feature type="compositionally biased region" description="Acidic residues" evidence="2">
    <location>
        <begin position="1079"/>
        <end position="1103"/>
    </location>
</feature>
<dbReference type="InterPro" id="IPR035994">
    <property type="entry name" value="Nucleoside_phosphorylase_sf"/>
</dbReference>
<dbReference type="Proteomes" id="UP000078544">
    <property type="component" value="Unassembled WGS sequence"/>
</dbReference>
<evidence type="ECO:0000259" key="4">
    <source>
        <dbReference type="Pfam" id="PF24883"/>
    </source>
</evidence>
<dbReference type="InterPro" id="IPR000845">
    <property type="entry name" value="Nucleoside_phosphorylase_d"/>
</dbReference>
<evidence type="ECO:0000313" key="5">
    <source>
        <dbReference type="EMBL" id="OAA33089.1"/>
    </source>
</evidence>
<dbReference type="InterPro" id="IPR056884">
    <property type="entry name" value="NPHP3-like_N"/>
</dbReference>
<accession>A0A166UY04</accession>
<dbReference type="PANTHER" id="PTHR46082:SF11">
    <property type="entry name" value="AAA+ ATPASE DOMAIN-CONTAINING PROTEIN-RELATED"/>
    <property type="match status" value="1"/>
</dbReference>
<evidence type="ECO:0000256" key="2">
    <source>
        <dbReference type="SAM" id="MobiDB-lite"/>
    </source>
</evidence>
<dbReference type="InterPro" id="IPR053137">
    <property type="entry name" value="NLR-like"/>
</dbReference>
<feature type="domain" description="Nucleoside phosphorylase" evidence="3">
    <location>
        <begin position="30"/>
        <end position="295"/>
    </location>
</feature>
<evidence type="ECO:0000313" key="6">
    <source>
        <dbReference type="Proteomes" id="UP000078544"/>
    </source>
</evidence>
<sequence>MSPPVPSSLELSVDDYTLGWVCALDIELAAARIFLDAEHPRIHRQRAYDDNVYILGNIAQHNVVLSLLPSGIYGKVAAATVAQQMRATFPNIGSWLMIGIGGGVPDPDGSKDVRLGDIVVSTPGDTHGGVIQYDLGKTLHDGKVQHKGTMNSPHQKFLTAIALMKATHLGTTKALAFDELVRKVIADPGAGIFHHCYPGPANDYLYQAGYVHQNPRSDCTECDPSHLQIRTERSSTIPQVHYGLIASGDQVMKDAATRDRLARQFGMQCFEMEAAGMMNSLSCLVVRGICDYCDSHKLKGWQPYAALVAAGYTRTLLEIITVDERQPAANVTTSRQEQKRTQLSRWISGCEDVDTGGDVESNTRLRHGDTCSWLFRDESFVHWRDNLGSESTVWYHAHLGSGKTVLSAAVVEHLRSLGRKTVYFCYSFKNPSRRNFLVGLRSLAVQLINHPDSDFPDKIEAIHAERISEKTAQYMPDALAGKVFQEALRPFSLVYVVIDGLDECSNEKSMVQEVASLISEARLGLVKWFLTSRDEKRIRDQFTKLGVLEISPTPDILWTDIKKYLSSGLQDVEDIQEPEDQPEEPETGVVNQWTTICDGNFLYSKFVLETLQEYHSVASRRRLLREFPKDLQGWYLRALVKLCDEAPEDRELVRRTFVYLVHAQKSMTWTELRHAVSIDRDRRSYDGDYLVKKARIQQLCGSFLVSDNALSSKDGNLTTVRLSHKTVLDFLVQDVSKLDPKDAFLEYDSAKLDLLRSFFPNTADAIQEIGLDCLRYLSYKRYRDVDRAKEFHDRGAEEDVFLTYASAFWFRILTQVQPSDETSSEPGSGEPSSYGHPMPAWLSETECGRKLDRDFCHFLTDWHEVLASHPGQLQHCVPLRKMTSGLGRYLTPYPNTKACRPQENMDVLQGNTISLHRPVFKDNCLQIEMIHQEHSAEEDDASIYYYCRGQAFGKGEVVKRQVQGHAITDQNLLHFSYRESDSKLEIWYLRNSPLRLEKAMDGDCETFEAPDEWQNLKPQTTWNLVKSRMLPTQPGVVGLYYLSRNPPMTGEKSNSKRVDNDRVDDEDSGFQADANSDSDTGDDMDEVEDDDDSDVEDDDDDSADHEGSHQEGYNSDTSYSVCSKRLPSETEGVVLIRESSSPLWILLGENAADGRNFSFAFRPNTTEGFWKSTEAESSLASVLGSGGWHVRELRVDNDAQVSSKSLYQDLHFSVCGEYLYMLDLSFLKQTDPSYQVTLYTYRCPFDQSQHGPLEQLVAPQRIAYRITRRLASRPLGAIYTHWGEAELVMTLPPSICKSKVVKFTLPKEHATSRIDILSYPIYLPATMTLDSMLMYQRGPPGKKHQLFVHLLRRSQGDSSLSQRPVDQRQLVVIRWLISRKAVDGWRPWNQQKDSELEGLDKDEDVIQMLRGKYVDEGIAFIVPIRSGLDWTRKSYLSCC</sequence>
<dbReference type="Pfam" id="PF01048">
    <property type="entry name" value="PNP_UDP_1"/>
    <property type="match status" value="1"/>
</dbReference>
<dbReference type="STRING" id="1081109.A0A166UY04"/>
<protein>
    <submittedName>
        <fullName evidence="5">Nucleoside phosphorylase domain protein</fullName>
    </submittedName>
</protein>
<dbReference type="CDD" id="cd09008">
    <property type="entry name" value="MTAN"/>
    <property type="match status" value="1"/>
</dbReference>
<dbReference type="Gene3D" id="3.40.50.1580">
    <property type="entry name" value="Nucleoside phosphorylase domain"/>
    <property type="match status" value="1"/>
</dbReference>
<proteinExistence type="predicted"/>
<feature type="domain" description="Nephrocystin 3-like N-terminal" evidence="4">
    <location>
        <begin position="369"/>
        <end position="533"/>
    </location>
</feature>
<organism evidence="5 6">
    <name type="scientific">Moelleriella libera RCEF 2490</name>
    <dbReference type="NCBI Taxonomy" id="1081109"/>
    <lineage>
        <taxon>Eukaryota</taxon>
        <taxon>Fungi</taxon>
        <taxon>Dikarya</taxon>
        <taxon>Ascomycota</taxon>
        <taxon>Pezizomycotina</taxon>
        <taxon>Sordariomycetes</taxon>
        <taxon>Hypocreomycetidae</taxon>
        <taxon>Hypocreales</taxon>
        <taxon>Clavicipitaceae</taxon>
        <taxon>Moelleriella</taxon>
    </lineage>
</organism>
<keyword evidence="1" id="KW-0677">Repeat</keyword>
<name>A0A166UY04_9HYPO</name>